<dbReference type="AlphaFoldDB" id="A0A6G2BGJ3"/>
<evidence type="ECO:0000256" key="1">
    <source>
        <dbReference type="SAM" id="MobiDB-lite"/>
    </source>
</evidence>
<accession>A0A6G2BGJ3</accession>
<comment type="caution">
    <text evidence="2">The sequence shown here is derived from an EMBL/GenBank/DDBJ whole genome shotgun (WGS) entry which is preliminary data.</text>
</comment>
<reference evidence="2 3" key="1">
    <citation type="submission" date="2019-11" db="EMBL/GenBank/DDBJ databases">
        <authorList>
            <person name="Yuan L."/>
        </authorList>
    </citation>
    <scope>NUCLEOTIDE SEQUENCE [LARGE SCALE GENOMIC DNA]</scope>
    <source>
        <strain evidence="2 3">TRM43335</strain>
    </source>
</reference>
<gene>
    <name evidence="2" type="ORF">F0L17_19115</name>
</gene>
<sequence>MPFTARRARLPPTKSGSPPRALRRLERRRVKAAGARGVIVLTVKTFGETLEAPRTATVLPWE</sequence>
<protein>
    <submittedName>
        <fullName evidence="2">Uncharacterized protein</fullName>
    </submittedName>
</protein>
<evidence type="ECO:0000313" key="3">
    <source>
        <dbReference type="Proteomes" id="UP000473014"/>
    </source>
</evidence>
<feature type="region of interest" description="Disordered" evidence="1">
    <location>
        <begin position="1"/>
        <end position="25"/>
    </location>
</feature>
<name>A0A6G2BGJ3_9ACTN</name>
<dbReference type="Proteomes" id="UP000473014">
    <property type="component" value="Unassembled WGS sequence"/>
</dbReference>
<dbReference type="EMBL" id="WIXO01000001">
    <property type="protein sequence ID" value="MTE21189.1"/>
    <property type="molecule type" value="Genomic_DNA"/>
</dbReference>
<proteinExistence type="predicted"/>
<evidence type="ECO:0000313" key="2">
    <source>
        <dbReference type="EMBL" id="MTE21189.1"/>
    </source>
</evidence>
<keyword evidence="3" id="KW-1185">Reference proteome</keyword>
<organism evidence="2 3">
    <name type="scientific">Streptomyces taklimakanensis</name>
    <dbReference type="NCBI Taxonomy" id="2569853"/>
    <lineage>
        <taxon>Bacteria</taxon>
        <taxon>Bacillati</taxon>
        <taxon>Actinomycetota</taxon>
        <taxon>Actinomycetes</taxon>
        <taxon>Kitasatosporales</taxon>
        <taxon>Streptomycetaceae</taxon>
        <taxon>Streptomyces</taxon>
    </lineage>
</organism>